<gene>
    <name evidence="3" type="ORF">NQ314_015485</name>
</gene>
<dbReference type="AlphaFoldDB" id="A0AAV8WYT4"/>
<evidence type="ECO:0000313" key="4">
    <source>
        <dbReference type="Proteomes" id="UP001162156"/>
    </source>
</evidence>
<feature type="domain" description="Integrase p58-like C-terminal" evidence="2">
    <location>
        <begin position="20"/>
        <end position="52"/>
    </location>
</feature>
<reference evidence="3" key="1">
    <citation type="journal article" date="2023" name="Insect Mol. Biol.">
        <title>Genome sequencing provides insights into the evolution of gene families encoding plant cell wall-degrading enzymes in longhorned beetles.</title>
        <authorList>
            <person name="Shin N.R."/>
            <person name="Okamura Y."/>
            <person name="Kirsch R."/>
            <person name="Pauchet Y."/>
        </authorList>
    </citation>
    <scope>NUCLEOTIDE SEQUENCE</scope>
    <source>
        <strain evidence="3">RBIC_L_NR</strain>
    </source>
</reference>
<proteinExistence type="predicted"/>
<dbReference type="Proteomes" id="UP001162156">
    <property type="component" value="Unassembled WGS sequence"/>
</dbReference>
<accession>A0AAV8WYT4</accession>
<name>A0AAV8WYT4_9CUCU</name>
<dbReference type="Pfam" id="PF22938">
    <property type="entry name" value="Integrase_p58_C"/>
    <property type="match status" value="1"/>
</dbReference>
<feature type="compositionally biased region" description="Acidic residues" evidence="1">
    <location>
        <begin position="62"/>
        <end position="80"/>
    </location>
</feature>
<feature type="region of interest" description="Disordered" evidence="1">
    <location>
        <begin position="57"/>
        <end position="84"/>
    </location>
</feature>
<evidence type="ECO:0000256" key="1">
    <source>
        <dbReference type="SAM" id="MobiDB-lite"/>
    </source>
</evidence>
<organism evidence="3 4">
    <name type="scientific">Rhamnusium bicolor</name>
    <dbReference type="NCBI Taxonomy" id="1586634"/>
    <lineage>
        <taxon>Eukaryota</taxon>
        <taxon>Metazoa</taxon>
        <taxon>Ecdysozoa</taxon>
        <taxon>Arthropoda</taxon>
        <taxon>Hexapoda</taxon>
        <taxon>Insecta</taxon>
        <taxon>Pterygota</taxon>
        <taxon>Neoptera</taxon>
        <taxon>Endopterygota</taxon>
        <taxon>Coleoptera</taxon>
        <taxon>Polyphaga</taxon>
        <taxon>Cucujiformia</taxon>
        <taxon>Chrysomeloidea</taxon>
        <taxon>Cerambycidae</taxon>
        <taxon>Lepturinae</taxon>
        <taxon>Rhagiini</taxon>
        <taxon>Rhamnusium</taxon>
    </lineage>
</organism>
<evidence type="ECO:0000259" key="2">
    <source>
        <dbReference type="Pfam" id="PF22938"/>
    </source>
</evidence>
<dbReference type="EMBL" id="JANEYF010004290">
    <property type="protein sequence ID" value="KAJ8931573.1"/>
    <property type="molecule type" value="Genomic_DNA"/>
</dbReference>
<dbReference type="InterPro" id="IPR054465">
    <property type="entry name" value="Integrase_p58-like_C"/>
</dbReference>
<comment type="caution">
    <text evidence="3">The sequence shown here is derived from an EMBL/GenBank/DDBJ whole genome shotgun (WGS) entry which is preliminary data.</text>
</comment>
<sequence length="109" mass="12654">MKDVSAKMGLSRKLVKPWKGPYRVTDVVGPVTYKIWKVGSREEQVVHINRSKKFYQKGSISSEEDTESDEEKNDQEEVSVDENTQQTWKLVFPQWVEVHNNAEEDIEAV</sequence>
<protein>
    <recommendedName>
        <fullName evidence="2">Integrase p58-like C-terminal domain-containing protein</fullName>
    </recommendedName>
</protein>
<keyword evidence="4" id="KW-1185">Reference proteome</keyword>
<evidence type="ECO:0000313" key="3">
    <source>
        <dbReference type="EMBL" id="KAJ8931573.1"/>
    </source>
</evidence>